<feature type="transmembrane region" description="Helical" evidence="6">
    <location>
        <begin position="328"/>
        <end position="346"/>
    </location>
</feature>
<dbReference type="InterPro" id="IPR007168">
    <property type="entry name" value="Phageshock_PspC_N"/>
</dbReference>
<sequence>MNKTVNINLAGTSFHIDEDAFGKLSRYLDAIRKSLKGADGSEEIMQDIEARIGELFSEKIESPSQVVTLKDLDEVISVMGQPEDYEVDDEIFEDVPPSSGAYSKSRANASHKQLFRDVDNKYISGVSSGIGHYIGIDAIWIRLLWILLVVAGMGSPIVVYILLWILVPPALTTSEKLKMTGQPVNISNIERKFKEGFDNVADRVKNVDYDKYGNKVKSGASSFFDGLGNVIMTLFKVFVKFIGVLIIIVSLFTIIGLVVGFFTFGSIDFWGNSELTEYIALVDTTNVPLWLIALLSLFAVGIPFFVLFILGLKLLISNLKSMSSTVKILLIVVWALSVIGLAVLGIKQATEQAYDGNFIEEQTLAVRTGDTLRIAMRADKQYSYEVSRENGLELKYTEDDKRVIYSSDILLNIEPTKDSIGKIVIEKTAEGNNQLDAKKRAEAIMYNYSFDNSSLLLDGFFTTDTKNKYRDQQIEITVYVPEGTVIYSEENANSYYGYNSEFDELSNWDNETHYYRILKSEVQCLDCKATEEMTKEADSTEIINSEMIVDSVKTIKNKNWEEEVKEGFNNKNSASANTSETLTITID</sequence>
<dbReference type="PANTHER" id="PTHR33885">
    <property type="entry name" value="PHAGE SHOCK PROTEIN C"/>
    <property type="match status" value="1"/>
</dbReference>
<keyword evidence="2" id="KW-1003">Cell membrane</keyword>
<evidence type="ECO:0000256" key="6">
    <source>
        <dbReference type="SAM" id="Phobius"/>
    </source>
</evidence>
<comment type="subcellular location">
    <subcellularLocation>
        <location evidence="1">Cell membrane</location>
        <topology evidence="1">Single-pass membrane protein</topology>
    </subcellularLocation>
</comment>
<dbReference type="STRING" id="1548749.LS48_01045"/>
<name>A0A137RLT1_9FLAO</name>
<feature type="transmembrane region" description="Helical" evidence="6">
    <location>
        <begin position="241"/>
        <end position="267"/>
    </location>
</feature>
<feature type="transmembrane region" description="Helical" evidence="6">
    <location>
        <begin position="143"/>
        <end position="167"/>
    </location>
</feature>
<evidence type="ECO:0000313" key="11">
    <source>
        <dbReference type="Proteomes" id="UP000070138"/>
    </source>
</evidence>
<dbReference type="RefSeq" id="WP_062619093.1">
    <property type="nucleotide sequence ID" value="NZ_JRWG01000001.1"/>
</dbReference>
<keyword evidence="3 6" id="KW-0812">Transmembrane</keyword>
<feature type="domain" description="Phage shock protein PspC N-terminal" evidence="7">
    <location>
        <begin position="112"/>
        <end position="169"/>
    </location>
</feature>
<evidence type="ECO:0000256" key="5">
    <source>
        <dbReference type="ARBA" id="ARBA00023136"/>
    </source>
</evidence>
<dbReference type="GO" id="GO:0005886">
    <property type="term" value="C:plasma membrane"/>
    <property type="evidence" value="ECO:0007669"/>
    <property type="project" value="UniProtKB-SubCell"/>
</dbReference>
<dbReference type="EMBL" id="JRWG01000001">
    <property type="protein sequence ID" value="KXO01094.1"/>
    <property type="molecule type" value="Genomic_DNA"/>
</dbReference>
<dbReference type="OrthoDB" id="5772680at2"/>
<dbReference type="Pfam" id="PF22744">
    <property type="entry name" value="Toast-rack_PspC-Cterm"/>
    <property type="match status" value="1"/>
</dbReference>
<feature type="transmembrane region" description="Helical" evidence="6">
    <location>
        <begin position="287"/>
        <end position="316"/>
    </location>
</feature>
<dbReference type="InterPro" id="IPR052027">
    <property type="entry name" value="PspC"/>
</dbReference>
<reference evidence="11" key="1">
    <citation type="submission" date="2014-10" db="EMBL/GenBank/DDBJ databases">
        <title>Genome sequencing of Vitellibacter sp. D-24.</title>
        <authorList>
            <person name="Thevarajoo S."/>
            <person name="Selvaratnam C."/>
            <person name="Goh K.M."/>
            <person name="Chong C.S."/>
        </authorList>
    </citation>
    <scope>NUCLEOTIDE SEQUENCE [LARGE SCALE GENOMIC DNA]</scope>
    <source>
        <strain evidence="11">D-24</strain>
    </source>
</reference>
<dbReference type="Proteomes" id="UP000070138">
    <property type="component" value="Unassembled WGS sequence"/>
</dbReference>
<gene>
    <name evidence="10" type="ORF">LS48_01045</name>
</gene>
<dbReference type="Pfam" id="PF22571">
    <property type="entry name" value="LiaI-LiaF-TM_PspC"/>
    <property type="match status" value="1"/>
</dbReference>
<evidence type="ECO:0000256" key="2">
    <source>
        <dbReference type="ARBA" id="ARBA00022475"/>
    </source>
</evidence>
<evidence type="ECO:0000256" key="3">
    <source>
        <dbReference type="ARBA" id="ARBA00022692"/>
    </source>
</evidence>
<accession>A0A137RLT1</accession>
<evidence type="ECO:0000259" key="9">
    <source>
        <dbReference type="Pfam" id="PF22744"/>
    </source>
</evidence>
<dbReference type="AlphaFoldDB" id="A0A137RLT1"/>
<dbReference type="InterPro" id="IPR054319">
    <property type="entry name" value="PspC-rel_ToastRack"/>
</dbReference>
<keyword evidence="4 6" id="KW-1133">Transmembrane helix</keyword>
<comment type="caution">
    <text evidence="10">The sequence shown here is derived from an EMBL/GenBank/DDBJ whole genome shotgun (WGS) entry which is preliminary data.</text>
</comment>
<keyword evidence="11" id="KW-1185">Reference proteome</keyword>
<feature type="domain" description="PspC-related transmembrane region" evidence="8">
    <location>
        <begin position="209"/>
        <end position="351"/>
    </location>
</feature>
<evidence type="ECO:0000259" key="8">
    <source>
        <dbReference type="Pfam" id="PF22571"/>
    </source>
</evidence>
<proteinExistence type="predicted"/>
<dbReference type="Pfam" id="PF04024">
    <property type="entry name" value="PspC"/>
    <property type="match status" value="1"/>
</dbReference>
<evidence type="ECO:0000259" key="7">
    <source>
        <dbReference type="Pfam" id="PF04024"/>
    </source>
</evidence>
<evidence type="ECO:0000256" key="1">
    <source>
        <dbReference type="ARBA" id="ARBA00004162"/>
    </source>
</evidence>
<organism evidence="10 11">
    <name type="scientific">Aequorivita aquimaris</name>
    <dbReference type="NCBI Taxonomy" id="1548749"/>
    <lineage>
        <taxon>Bacteria</taxon>
        <taxon>Pseudomonadati</taxon>
        <taxon>Bacteroidota</taxon>
        <taxon>Flavobacteriia</taxon>
        <taxon>Flavobacteriales</taxon>
        <taxon>Flavobacteriaceae</taxon>
        <taxon>Aequorivita</taxon>
    </lineage>
</organism>
<protein>
    <submittedName>
        <fullName evidence="10">Phage-shock protein</fullName>
    </submittedName>
</protein>
<feature type="domain" description="PspC-related ToastRack" evidence="9">
    <location>
        <begin position="398"/>
        <end position="528"/>
    </location>
</feature>
<keyword evidence="5 6" id="KW-0472">Membrane</keyword>
<evidence type="ECO:0000256" key="4">
    <source>
        <dbReference type="ARBA" id="ARBA00022989"/>
    </source>
</evidence>
<evidence type="ECO:0000313" key="10">
    <source>
        <dbReference type="EMBL" id="KXO01094.1"/>
    </source>
</evidence>
<reference evidence="10 11" key="2">
    <citation type="journal article" date="2016" name="Int. J. Syst. Evol. Microbiol.">
        <title>Vitellibacter aquimaris sp. nov., a marine bacterium isolated from seawater.</title>
        <authorList>
            <person name="Thevarajoo S."/>
            <person name="Selvaratnam C."/>
            <person name="Goh K.M."/>
            <person name="Hong K.W."/>
            <person name="Chan X.Y."/>
            <person name="Chan K.G."/>
            <person name="Chong C.S."/>
        </authorList>
    </citation>
    <scope>NUCLEOTIDE SEQUENCE [LARGE SCALE GENOMIC DNA]</scope>
    <source>
        <strain evidence="10 11">D-24</strain>
    </source>
</reference>
<dbReference type="PANTHER" id="PTHR33885:SF3">
    <property type="entry name" value="PHAGE SHOCK PROTEIN C"/>
    <property type="match status" value="1"/>
</dbReference>
<dbReference type="InterPro" id="IPR054321">
    <property type="entry name" value="PspC-rel_TM"/>
</dbReference>